<dbReference type="Proteomes" id="UP000001744">
    <property type="component" value="Unassembled WGS sequence"/>
</dbReference>
<feature type="compositionally biased region" description="Basic and acidic residues" evidence="1">
    <location>
        <begin position="9"/>
        <end position="27"/>
    </location>
</feature>
<evidence type="ECO:0000313" key="2">
    <source>
        <dbReference type="EMBL" id="EEB09163.2"/>
    </source>
</evidence>
<feature type="compositionally biased region" description="Basic and acidic residues" evidence="1">
    <location>
        <begin position="65"/>
        <end position="76"/>
    </location>
</feature>
<name>B6K6K9_SCHJY</name>
<sequence>MPNDMSESNNKKASKEAGNKAQEEGKLTPEQWANFNRQFGKSSPLQHITPPSMPYTRPFSQGGRANRDKIDPKAKLDITASHADDDD</sequence>
<dbReference type="AlphaFoldDB" id="B6K6K9"/>
<dbReference type="EMBL" id="KE651167">
    <property type="protein sequence ID" value="EEB09163.2"/>
    <property type="molecule type" value="Genomic_DNA"/>
</dbReference>
<protein>
    <submittedName>
        <fullName evidence="2">Uncharacterized protein</fullName>
    </submittedName>
</protein>
<proteinExistence type="predicted"/>
<feature type="region of interest" description="Disordered" evidence="1">
    <location>
        <begin position="1"/>
        <end position="87"/>
    </location>
</feature>
<dbReference type="VEuPathDB" id="FungiDB:SJAG_04344"/>
<dbReference type="RefSeq" id="XP_002175456.2">
    <property type="nucleotide sequence ID" value="XM_002175420.2"/>
</dbReference>
<reference evidence="2 3" key="1">
    <citation type="journal article" date="2011" name="Science">
        <title>Comparative functional genomics of the fission yeasts.</title>
        <authorList>
            <person name="Rhind N."/>
            <person name="Chen Z."/>
            <person name="Yassour M."/>
            <person name="Thompson D.A."/>
            <person name="Haas B.J."/>
            <person name="Habib N."/>
            <person name="Wapinski I."/>
            <person name="Roy S."/>
            <person name="Lin M.F."/>
            <person name="Heiman D.I."/>
            <person name="Young S.K."/>
            <person name="Furuya K."/>
            <person name="Guo Y."/>
            <person name="Pidoux A."/>
            <person name="Chen H.M."/>
            <person name="Robbertse B."/>
            <person name="Goldberg J.M."/>
            <person name="Aoki K."/>
            <person name="Bayne E.H."/>
            <person name="Berlin A.M."/>
            <person name="Desjardins C.A."/>
            <person name="Dobbs E."/>
            <person name="Dukaj L."/>
            <person name="Fan L."/>
            <person name="FitzGerald M.G."/>
            <person name="French C."/>
            <person name="Gujja S."/>
            <person name="Hansen K."/>
            <person name="Keifenheim D."/>
            <person name="Levin J.Z."/>
            <person name="Mosher R.A."/>
            <person name="Mueller C.A."/>
            <person name="Pfiffner J."/>
            <person name="Priest M."/>
            <person name="Russ C."/>
            <person name="Smialowska A."/>
            <person name="Swoboda P."/>
            <person name="Sykes S.M."/>
            <person name="Vaughn M."/>
            <person name="Vengrova S."/>
            <person name="Yoder R."/>
            <person name="Zeng Q."/>
            <person name="Allshire R."/>
            <person name="Baulcombe D."/>
            <person name="Birren B.W."/>
            <person name="Brown W."/>
            <person name="Ekwall K."/>
            <person name="Kellis M."/>
            <person name="Leatherwood J."/>
            <person name="Levin H."/>
            <person name="Margalit H."/>
            <person name="Martienssen R."/>
            <person name="Nieduszynski C.A."/>
            <person name="Spatafora J.W."/>
            <person name="Friedman N."/>
            <person name="Dalgaard J.Z."/>
            <person name="Baumann P."/>
            <person name="Niki H."/>
            <person name="Regev A."/>
            <person name="Nusbaum C."/>
        </authorList>
    </citation>
    <scope>NUCLEOTIDE SEQUENCE [LARGE SCALE GENOMIC DNA]</scope>
    <source>
        <strain evidence="3">yFS275 / FY16936</strain>
    </source>
</reference>
<evidence type="ECO:0000313" key="3">
    <source>
        <dbReference type="Proteomes" id="UP000001744"/>
    </source>
</evidence>
<evidence type="ECO:0000256" key="1">
    <source>
        <dbReference type="SAM" id="MobiDB-lite"/>
    </source>
</evidence>
<gene>
    <name evidence="2" type="ORF">SJAG_04344</name>
</gene>
<keyword evidence="3" id="KW-1185">Reference proteome</keyword>
<accession>B6K6K9</accession>
<dbReference type="GeneID" id="7050898"/>
<feature type="compositionally biased region" description="Polar residues" evidence="1">
    <location>
        <begin position="31"/>
        <end position="46"/>
    </location>
</feature>
<dbReference type="HOGENOM" id="CLU_2484596_0_0_1"/>
<dbReference type="JaponicusDB" id="SJAG_04344"/>
<organism evidence="2 3">
    <name type="scientific">Schizosaccharomyces japonicus (strain yFS275 / FY16936)</name>
    <name type="common">Fission yeast</name>
    <dbReference type="NCBI Taxonomy" id="402676"/>
    <lineage>
        <taxon>Eukaryota</taxon>
        <taxon>Fungi</taxon>
        <taxon>Dikarya</taxon>
        <taxon>Ascomycota</taxon>
        <taxon>Taphrinomycotina</taxon>
        <taxon>Schizosaccharomycetes</taxon>
        <taxon>Schizosaccharomycetales</taxon>
        <taxon>Schizosaccharomycetaceae</taxon>
        <taxon>Schizosaccharomyces</taxon>
    </lineage>
</organism>